<dbReference type="EMBL" id="LVHI01000012">
    <property type="protein sequence ID" value="OAK54636.1"/>
    <property type="molecule type" value="Genomic_DNA"/>
</dbReference>
<dbReference type="InterPro" id="IPR002575">
    <property type="entry name" value="Aminoglycoside_PTrfase"/>
</dbReference>
<evidence type="ECO:0000259" key="1">
    <source>
        <dbReference type="Pfam" id="PF01636"/>
    </source>
</evidence>
<dbReference type="PROSITE" id="PS00108">
    <property type="entry name" value="PROTEIN_KINASE_ST"/>
    <property type="match status" value="1"/>
</dbReference>
<organism evidence="2 3">
    <name type="scientific">Rhodococcoides kyotonense</name>
    <dbReference type="NCBI Taxonomy" id="398843"/>
    <lineage>
        <taxon>Bacteria</taxon>
        <taxon>Bacillati</taxon>
        <taxon>Actinomycetota</taxon>
        <taxon>Actinomycetes</taxon>
        <taxon>Mycobacteriales</taxon>
        <taxon>Nocardiaceae</taxon>
        <taxon>Rhodococcoides</taxon>
    </lineage>
</organism>
<dbReference type="RefSeq" id="WP_068425190.1">
    <property type="nucleotide sequence ID" value="NZ_LVHI01000012.1"/>
</dbReference>
<dbReference type="GO" id="GO:0004672">
    <property type="term" value="F:protein kinase activity"/>
    <property type="evidence" value="ECO:0007669"/>
    <property type="project" value="InterPro"/>
</dbReference>
<keyword evidence="3" id="KW-1185">Reference proteome</keyword>
<accession>A0A177YGF2</accession>
<evidence type="ECO:0000313" key="2">
    <source>
        <dbReference type="EMBL" id="OAK54636.1"/>
    </source>
</evidence>
<dbReference type="Gene3D" id="3.90.1200.10">
    <property type="match status" value="1"/>
</dbReference>
<sequence>MTAATTTDDLDVAGVRQWLVDNETGPIGDLTTRLIAGGRSNPTYEIGDGTRQWILRRPPQGHVLPTAHDMGREYRAMSSLRDSTVPVPRTVGLCEDSSVIGASFYVMDKLDGITLRTQSDTEELTEQQRTGITDSMIDTLVALHSLDPADVGLSDWGNPDGFLERQLRRWMRQWDASATSERPEVAEIHRRLTAALPQKSFPGIVHGDFKIDNMMVDRSDPTKILGVLDWEMSTLGDTLTDLGILCSFWDQEGEFFNPITAGATALPGFPTRDEVVRRYIAARGIDVPDIDWYLVFADFKVAVILEGIHARHQQGHTEGEDFSTVGEMVGPLLGRALERASASSVPELNS</sequence>
<feature type="domain" description="Aminoglycoside phosphotransferase" evidence="1">
    <location>
        <begin position="32"/>
        <end position="254"/>
    </location>
</feature>
<protein>
    <submittedName>
        <fullName evidence="2">Acyl-CoA dehydrogenase</fullName>
    </submittedName>
</protein>
<proteinExistence type="predicted"/>
<dbReference type="Gene3D" id="3.30.200.20">
    <property type="entry name" value="Phosphorylase Kinase, domain 1"/>
    <property type="match status" value="1"/>
</dbReference>
<dbReference type="PANTHER" id="PTHR47829">
    <property type="entry name" value="HYDROLASE, PUTATIVE (AFU_ORTHOLOGUE AFUA_1G12880)-RELATED"/>
    <property type="match status" value="1"/>
</dbReference>
<dbReference type="InterPro" id="IPR041726">
    <property type="entry name" value="ACAD10_11_N"/>
</dbReference>
<dbReference type="Pfam" id="PF01636">
    <property type="entry name" value="APH"/>
    <property type="match status" value="1"/>
</dbReference>
<gene>
    <name evidence="2" type="ORF">A3K89_04620</name>
</gene>
<dbReference type="CDD" id="cd05154">
    <property type="entry name" value="ACAD10_11_N-like"/>
    <property type="match status" value="1"/>
</dbReference>
<comment type="caution">
    <text evidence="2">The sequence shown here is derived from an EMBL/GenBank/DDBJ whole genome shotgun (WGS) entry which is preliminary data.</text>
</comment>
<dbReference type="Proteomes" id="UP000077519">
    <property type="component" value="Unassembled WGS sequence"/>
</dbReference>
<dbReference type="PANTHER" id="PTHR47829:SF1">
    <property type="entry name" value="HAD FAMILY PHOSPHATASE"/>
    <property type="match status" value="1"/>
</dbReference>
<dbReference type="SUPFAM" id="SSF56112">
    <property type="entry name" value="Protein kinase-like (PK-like)"/>
    <property type="match status" value="1"/>
</dbReference>
<evidence type="ECO:0000313" key="3">
    <source>
        <dbReference type="Proteomes" id="UP000077519"/>
    </source>
</evidence>
<name>A0A177YGF2_9NOCA</name>
<dbReference type="InterPro" id="IPR011009">
    <property type="entry name" value="Kinase-like_dom_sf"/>
</dbReference>
<dbReference type="AlphaFoldDB" id="A0A177YGF2"/>
<dbReference type="InterPro" id="IPR008271">
    <property type="entry name" value="Ser/Thr_kinase_AS"/>
</dbReference>
<reference evidence="2 3" key="1">
    <citation type="submission" date="2016-03" db="EMBL/GenBank/DDBJ databases">
        <title>Genome sequence of Rhodococcus kyotonensis KB10.</title>
        <authorList>
            <person name="Jeong H."/>
            <person name="Hong C.E."/>
            <person name="Jo S.H."/>
            <person name="Park J.M."/>
        </authorList>
    </citation>
    <scope>NUCLEOTIDE SEQUENCE [LARGE SCALE GENOMIC DNA]</scope>
    <source>
        <strain evidence="2 3">KB10</strain>
    </source>
</reference>
<dbReference type="InterPro" id="IPR052898">
    <property type="entry name" value="ACAD10-like"/>
</dbReference>